<dbReference type="AlphaFoldDB" id="A0AA39A4Z5"/>
<reference evidence="3 4" key="1">
    <citation type="journal article" date="2023" name="BMC Biotechnol.">
        <title>Vitis rotundifolia cv Carlos genome sequencing.</title>
        <authorList>
            <person name="Huff M."/>
            <person name="Hulse-Kemp A."/>
            <person name="Scheffler B."/>
            <person name="Youngblood R."/>
            <person name="Simpson S."/>
            <person name="Babiker E."/>
            <person name="Staton M."/>
        </authorList>
    </citation>
    <scope>NUCLEOTIDE SEQUENCE [LARGE SCALE GENOMIC DNA]</scope>
    <source>
        <tissue evidence="3">Leaf</tissue>
    </source>
</reference>
<comment type="caution">
    <text evidence="3">The sequence shown here is derived from an EMBL/GenBank/DDBJ whole genome shotgun (WGS) entry which is preliminary data.</text>
</comment>
<sequence>MFLFGGRSGSKRLGDFWVLDTYIWQWSELINFGDLPSPRDFATASAIGN</sequence>
<evidence type="ECO:0000313" key="3">
    <source>
        <dbReference type="EMBL" id="KAJ9700921.1"/>
    </source>
</evidence>
<dbReference type="PANTHER" id="PTHR46647">
    <property type="entry name" value="RAB9 EFFECTOR PROTEIN WITH KELCH MOTIFS"/>
    <property type="match status" value="1"/>
</dbReference>
<evidence type="ECO:0000313" key="4">
    <source>
        <dbReference type="Proteomes" id="UP001168098"/>
    </source>
</evidence>
<dbReference type="Proteomes" id="UP001168098">
    <property type="component" value="Unassembled WGS sequence"/>
</dbReference>
<keyword evidence="2" id="KW-0677">Repeat</keyword>
<name>A0AA39A4Z5_VITRO</name>
<evidence type="ECO:0000256" key="2">
    <source>
        <dbReference type="ARBA" id="ARBA00022737"/>
    </source>
</evidence>
<dbReference type="PANTHER" id="PTHR46647:SF1">
    <property type="entry name" value="RAB9 EFFECTOR PROTEIN WITH KELCH MOTIFS"/>
    <property type="match status" value="1"/>
</dbReference>
<dbReference type="InterPro" id="IPR052124">
    <property type="entry name" value="Rab9_kelch_effector"/>
</dbReference>
<dbReference type="EMBL" id="JARBHA010000005">
    <property type="protein sequence ID" value="KAJ9700921.1"/>
    <property type="molecule type" value="Genomic_DNA"/>
</dbReference>
<dbReference type="SUPFAM" id="SSF117281">
    <property type="entry name" value="Kelch motif"/>
    <property type="match status" value="1"/>
</dbReference>
<gene>
    <name evidence="3" type="ORF">PVL29_006313</name>
</gene>
<organism evidence="3 4">
    <name type="scientific">Vitis rotundifolia</name>
    <name type="common">Muscadine grape</name>
    <dbReference type="NCBI Taxonomy" id="103349"/>
    <lineage>
        <taxon>Eukaryota</taxon>
        <taxon>Viridiplantae</taxon>
        <taxon>Streptophyta</taxon>
        <taxon>Embryophyta</taxon>
        <taxon>Tracheophyta</taxon>
        <taxon>Spermatophyta</taxon>
        <taxon>Magnoliopsida</taxon>
        <taxon>eudicotyledons</taxon>
        <taxon>Gunneridae</taxon>
        <taxon>Pentapetalae</taxon>
        <taxon>rosids</taxon>
        <taxon>Vitales</taxon>
        <taxon>Vitaceae</taxon>
        <taxon>Viteae</taxon>
        <taxon>Vitis</taxon>
    </lineage>
</organism>
<dbReference type="Gene3D" id="2.120.10.80">
    <property type="entry name" value="Kelch-type beta propeller"/>
    <property type="match status" value="1"/>
</dbReference>
<proteinExistence type="predicted"/>
<accession>A0AA39A4Z5</accession>
<dbReference type="InterPro" id="IPR015915">
    <property type="entry name" value="Kelch-typ_b-propeller"/>
</dbReference>
<evidence type="ECO:0000256" key="1">
    <source>
        <dbReference type="ARBA" id="ARBA00022441"/>
    </source>
</evidence>
<keyword evidence="1" id="KW-0880">Kelch repeat</keyword>
<protein>
    <submittedName>
        <fullName evidence="3">Uncharacterized protein</fullName>
    </submittedName>
</protein>
<keyword evidence="4" id="KW-1185">Reference proteome</keyword>